<reference evidence="4 5" key="1">
    <citation type="submission" date="2020-07" db="EMBL/GenBank/DDBJ databases">
        <title>Sequencing the genomes of 1000 actinobacteria strains.</title>
        <authorList>
            <person name="Klenk H.-P."/>
        </authorList>
    </citation>
    <scope>NUCLEOTIDE SEQUENCE [LARGE SCALE GENOMIC DNA]</scope>
    <source>
        <strain evidence="4 5">DSM 104006</strain>
    </source>
</reference>
<proteinExistence type="inferred from homology"/>
<dbReference type="InterPro" id="IPR036291">
    <property type="entry name" value="NAD(P)-bd_dom_sf"/>
</dbReference>
<dbReference type="PANTHER" id="PTHR24321">
    <property type="entry name" value="DEHYDROGENASES, SHORT CHAIN"/>
    <property type="match status" value="1"/>
</dbReference>
<dbReference type="AlphaFoldDB" id="A0A853BBW4"/>
<feature type="region of interest" description="Disordered" evidence="3">
    <location>
        <begin position="28"/>
        <end position="48"/>
    </location>
</feature>
<gene>
    <name evidence="4" type="ORF">HNR02_005619</name>
</gene>
<keyword evidence="5" id="KW-1185">Reference proteome</keyword>
<evidence type="ECO:0000256" key="2">
    <source>
        <dbReference type="ARBA" id="ARBA00023002"/>
    </source>
</evidence>
<evidence type="ECO:0000256" key="3">
    <source>
        <dbReference type="SAM" id="MobiDB-lite"/>
    </source>
</evidence>
<dbReference type="GO" id="GO:0016491">
    <property type="term" value="F:oxidoreductase activity"/>
    <property type="evidence" value="ECO:0007669"/>
    <property type="project" value="UniProtKB-KW"/>
</dbReference>
<dbReference type="InterPro" id="IPR002347">
    <property type="entry name" value="SDR_fam"/>
</dbReference>
<dbReference type="Gene3D" id="3.40.50.720">
    <property type="entry name" value="NAD(P)-binding Rossmann-like Domain"/>
    <property type="match status" value="1"/>
</dbReference>
<dbReference type="PANTHER" id="PTHR24321:SF15">
    <property type="entry name" value="OXIDOREDUCTASE UCPA"/>
    <property type="match status" value="1"/>
</dbReference>
<evidence type="ECO:0000256" key="1">
    <source>
        <dbReference type="ARBA" id="ARBA00006484"/>
    </source>
</evidence>
<dbReference type="Pfam" id="PF13561">
    <property type="entry name" value="adh_short_C2"/>
    <property type="match status" value="1"/>
</dbReference>
<dbReference type="PRINTS" id="PR00081">
    <property type="entry name" value="GDHRDH"/>
</dbReference>
<dbReference type="PRINTS" id="PR00080">
    <property type="entry name" value="SDRFAMILY"/>
</dbReference>
<sequence length="307" mass="32305">MGSEGFAGDMAGFDMRQIEQVETVLLGTTEPSDAPVRGSVRPLSAPRGAGRLRGKVAVITGGARGQGEAEARLFAREGARVYLCDILDERGEAVAAEIREAGGWARFAHLDITRAEEWRRLVGQLEAEAGRLDILINNAGVNVRHDLTGTSEDDWDRILNVNLTGQYLGMKECAALMKRSGAGSIVNLGSTAGIMGHPVAAYSSSKWGVRGLTKAAATEFSPAGIRVNALHPGVVATPMMDAGSALFAELVRLTPLGRAADPDELAAAALFLASDDAAFVTGIDLPVDGGFSDLAAYNHVWHTINPT</sequence>
<dbReference type="FunFam" id="3.40.50.720:FF:000084">
    <property type="entry name" value="Short-chain dehydrogenase reductase"/>
    <property type="match status" value="1"/>
</dbReference>
<name>A0A853BBW4_9PSEU</name>
<accession>A0A853BBW4</accession>
<dbReference type="NCBIfam" id="NF005559">
    <property type="entry name" value="PRK07231.1"/>
    <property type="match status" value="1"/>
</dbReference>
<keyword evidence="2" id="KW-0560">Oxidoreductase</keyword>
<dbReference type="EMBL" id="JACCFK010000002">
    <property type="protein sequence ID" value="NYI92244.1"/>
    <property type="molecule type" value="Genomic_DNA"/>
</dbReference>
<dbReference type="RefSeq" id="WP_218914294.1">
    <property type="nucleotide sequence ID" value="NZ_JACCFK010000002.1"/>
</dbReference>
<dbReference type="Proteomes" id="UP000549616">
    <property type="component" value="Unassembled WGS sequence"/>
</dbReference>
<dbReference type="SUPFAM" id="SSF51735">
    <property type="entry name" value="NAD(P)-binding Rossmann-fold domains"/>
    <property type="match status" value="1"/>
</dbReference>
<organism evidence="4 5">
    <name type="scientific">Amycolatopsis endophytica</name>
    <dbReference type="NCBI Taxonomy" id="860233"/>
    <lineage>
        <taxon>Bacteria</taxon>
        <taxon>Bacillati</taxon>
        <taxon>Actinomycetota</taxon>
        <taxon>Actinomycetes</taxon>
        <taxon>Pseudonocardiales</taxon>
        <taxon>Pseudonocardiaceae</taxon>
        <taxon>Amycolatopsis</taxon>
    </lineage>
</organism>
<comment type="caution">
    <text evidence="4">The sequence shown here is derived from an EMBL/GenBank/DDBJ whole genome shotgun (WGS) entry which is preliminary data.</text>
</comment>
<evidence type="ECO:0000313" key="4">
    <source>
        <dbReference type="EMBL" id="NYI92244.1"/>
    </source>
</evidence>
<protein>
    <submittedName>
        <fullName evidence="4">NAD(P)-dependent dehydrogenase (Short-subunit alcohol dehydrogenase family)</fullName>
    </submittedName>
</protein>
<comment type="similarity">
    <text evidence="1">Belongs to the short-chain dehydrogenases/reductases (SDR) family.</text>
</comment>
<evidence type="ECO:0000313" key="5">
    <source>
        <dbReference type="Proteomes" id="UP000549616"/>
    </source>
</evidence>